<dbReference type="Pfam" id="PF13649">
    <property type="entry name" value="Methyltransf_25"/>
    <property type="match status" value="1"/>
</dbReference>
<keyword evidence="1" id="KW-0808">Transferase</keyword>
<comment type="caution">
    <text evidence="3">The sequence shown here is derived from an EMBL/GenBank/DDBJ whole genome shotgun (WGS) entry which is preliminary data.</text>
</comment>
<evidence type="ECO:0000313" key="4">
    <source>
        <dbReference type="Proteomes" id="UP001190825"/>
    </source>
</evidence>
<dbReference type="RefSeq" id="WP_028055020.1">
    <property type="nucleotide sequence ID" value="NZ_KE386500.1"/>
</dbReference>
<sequence length="225" mass="24735">MEPSPFSGHSVDTYAEGPPRQVPGFLALHRMTTMVLAERMPPNGRVLVLGAGGGLELNAFAELHPGWSFDGVDPSADMLRLAEQVVRPHAARVRLHQGYIETAPVGPFDAATSLLTFHFIPRDHRLETLKEVHRRLKPGAPFVMAHISFPQTEPERSVWIARHVAFGAPDGTDPAQQESSRRAIATKLSVLAPEEEEAMLHEAGFSNVSLFYAGLSFRGWVSYAH</sequence>
<dbReference type="SUPFAM" id="SSF53335">
    <property type="entry name" value="S-adenosyl-L-methionine-dependent methyltransferases"/>
    <property type="match status" value="1"/>
</dbReference>
<keyword evidence="4" id="KW-1185">Reference proteome</keyword>
<organism evidence="3 4">
    <name type="scientific">Sinorhizobium medicae</name>
    <dbReference type="NCBI Taxonomy" id="110321"/>
    <lineage>
        <taxon>Bacteria</taxon>
        <taxon>Pseudomonadati</taxon>
        <taxon>Pseudomonadota</taxon>
        <taxon>Alphaproteobacteria</taxon>
        <taxon>Hyphomicrobiales</taxon>
        <taxon>Rhizobiaceae</taxon>
        <taxon>Sinorhizobium/Ensifer group</taxon>
        <taxon>Sinorhizobium</taxon>
    </lineage>
</organism>
<proteinExistence type="predicted"/>
<dbReference type="Proteomes" id="UP001190825">
    <property type="component" value="Unassembled WGS sequence"/>
</dbReference>
<name>A0ABX4TEV3_9HYPH</name>
<dbReference type="CDD" id="cd02440">
    <property type="entry name" value="AdoMet_MTases"/>
    <property type="match status" value="1"/>
</dbReference>
<evidence type="ECO:0000256" key="1">
    <source>
        <dbReference type="ARBA" id="ARBA00022679"/>
    </source>
</evidence>
<dbReference type="GO" id="GO:0008168">
    <property type="term" value="F:methyltransferase activity"/>
    <property type="evidence" value="ECO:0007669"/>
    <property type="project" value="UniProtKB-KW"/>
</dbReference>
<dbReference type="GO" id="GO:0032259">
    <property type="term" value="P:methylation"/>
    <property type="evidence" value="ECO:0007669"/>
    <property type="project" value="UniProtKB-KW"/>
</dbReference>
<gene>
    <name evidence="3" type="ORF">BMJ33_30950</name>
</gene>
<reference evidence="3 4" key="1">
    <citation type="journal article" date="2018" name="FEMS Microbiol. Ecol.">
        <title>Co-invading symbiotic mutualists of Medicago polymorpha retain high ancestral diversity and contain diverse accessory genomes.</title>
        <authorList>
            <person name="Porter S.S."/>
            <person name="Faber-Hammond J.J."/>
            <person name="Friesen M.L."/>
        </authorList>
    </citation>
    <scope>NUCLEOTIDE SEQUENCE [LARGE SCALE GENOMIC DNA]</scope>
    <source>
        <strain evidence="3 4">Str16</strain>
    </source>
</reference>
<dbReference type="EMBL" id="NBUC01000161">
    <property type="protein sequence ID" value="PLT94511.1"/>
    <property type="molecule type" value="Genomic_DNA"/>
</dbReference>
<protein>
    <submittedName>
        <fullName evidence="3">SAM-dependent methyltransferase</fullName>
    </submittedName>
</protein>
<dbReference type="InterPro" id="IPR041698">
    <property type="entry name" value="Methyltransf_25"/>
</dbReference>
<evidence type="ECO:0000259" key="2">
    <source>
        <dbReference type="Pfam" id="PF13649"/>
    </source>
</evidence>
<accession>A0ABX4TEV3</accession>
<evidence type="ECO:0000313" key="3">
    <source>
        <dbReference type="EMBL" id="PLT94511.1"/>
    </source>
</evidence>
<feature type="domain" description="Methyltransferase" evidence="2">
    <location>
        <begin position="46"/>
        <end position="139"/>
    </location>
</feature>
<dbReference type="InterPro" id="IPR029063">
    <property type="entry name" value="SAM-dependent_MTases_sf"/>
</dbReference>
<dbReference type="PANTHER" id="PTHR43861">
    <property type="entry name" value="TRANS-ACONITATE 2-METHYLTRANSFERASE-RELATED"/>
    <property type="match status" value="1"/>
</dbReference>
<dbReference type="Gene3D" id="3.40.50.150">
    <property type="entry name" value="Vaccinia Virus protein VP39"/>
    <property type="match status" value="1"/>
</dbReference>
<keyword evidence="3" id="KW-0489">Methyltransferase</keyword>